<dbReference type="InterPro" id="IPR014710">
    <property type="entry name" value="RmlC-like_jellyroll"/>
</dbReference>
<accession>A0A937CNN8</accession>
<sequence length="308" mass="34772">MASSDTILAKQFHRTTGRRPFLKPFFEKPVIAEGQSSALLNRRLDDGIPFQWHFHREFELTLTLNSEGRRFIGDHIGTYGDGDLVLLGPNLPHTWASDLKQDESGPHVALVIWFTSEWLSGLVQTMPELSRLKDLASRAGRGIQFSQHMGERVRPLIEAMTEQSPSQRLLGLLEALLLLSEDGASVALASPDRRQQVFAEGDRPRIERVLDHLHGHYSERLTVSDLARTAHLSESGLHRLFRRHTMMTVSEYISQLRVGRACQLLIATQQPIALVATDVGYDNLSNFNKQFKALKGTTPRAFRNTFAR</sequence>
<organism evidence="5 6">
    <name type="scientific">Rhizobium setariae</name>
    <dbReference type="NCBI Taxonomy" id="2801340"/>
    <lineage>
        <taxon>Bacteria</taxon>
        <taxon>Pseudomonadati</taxon>
        <taxon>Pseudomonadota</taxon>
        <taxon>Alphaproteobacteria</taxon>
        <taxon>Hyphomicrobiales</taxon>
        <taxon>Rhizobiaceae</taxon>
        <taxon>Rhizobium/Agrobacterium group</taxon>
        <taxon>Rhizobium</taxon>
    </lineage>
</organism>
<keyword evidence="1" id="KW-0805">Transcription regulation</keyword>
<evidence type="ECO:0000256" key="3">
    <source>
        <dbReference type="ARBA" id="ARBA00023163"/>
    </source>
</evidence>
<keyword evidence="3" id="KW-0804">Transcription</keyword>
<dbReference type="InterPro" id="IPR009057">
    <property type="entry name" value="Homeodomain-like_sf"/>
</dbReference>
<dbReference type="CDD" id="cd06976">
    <property type="entry name" value="cupin_MtlR-like_N"/>
    <property type="match status" value="1"/>
</dbReference>
<dbReference type="PROSITE" id="PS01124">
    <property type="entry name" value="HTH_ARAC_FAMILY_2"/>
    <property type="match status" value="1"/>
</dbReference>
<evidence type="ECO:0000259" key="4">
    <source>
        <dbReference type="PROSITE" id="PS01124"/>
    </source>
</evidence>
<dbReference type="Pfam" id="PF12833">
    <property type="entry name" value="HTH_18"/>
    <property type="match status" value="1"/>
</dbReference>
<dbReference type="PANTHER" id="PTHR43280:SF27">
    <property type="entry name" value="TRANSCRIPTIONAL REGULATOR MTLR"/>
    <property type="match status" value="1"/>
</dbReference>
<dbReference type="SUPFAM" id="SSF46689">
    <property type="entry name" value="Homeodomain-like"/>
    <property type="match status" value="2"/>
</dbReference>
<dbReference type="InterPro" id="IPR011051">
    <property type="entry name" value="RmlC_Cupin_sf"/>
</dbReference>
<keyword evidence="6" id="KW-1185">Reference proteome</keyword>
<dbReference type="Proteomes" id="UP000633219">
    <property type="component" value="Unassembled WGS sequence"/>
</dbReference>
<dbReference type="AlphaFoldDB" id="A0A937CNN8"/>
<evidence type="ECO:0000256" key="2">
    <source>
        <dbReference type="ARBA" id="ARBA00023125"/>
    </source>
</evidence>
<dbReference type="EMBL" id="JAEQNC010000002">
    <property type="protein sequence ID" value="MBL0371408.1"/>
    <property type="molecule type" value="Genomic_DNA"/>
</dbReference>
<evidence type="ECO:0000313" key="5">
    <source>
        <dbReference type="EMBL" id="MBL0371408.1"/>
    </source>
</evidence>
<feature type="domain" description="HTH araC/xylS-type" evidence="4">
    <location>
        <begin position="207"/>
        <end position="305"/>
    </location>
</feature>
<dbReference type="InterPro" id="IPR018060">
    <property type="entry name" value="HTH_AraC"/>
</dbReference>
<name>A0A937CNN8_9HYPH</name>
<dbReference type="PANTHER" id="PTHR43280">
    <property type="entry name" value="ARAC-FAMILY TRANSCRIPTIONAL REGULATOR"/>
    <property type="match status" value="1"/>
</dbReference>
<dbReference type="Gene3D" id="2.60.120.10">
    <property type="entry name" value="Jelly Rolls"/>
    <property type="match status" value="1"/>
</dbReference>
<evidence type="ECO:0000256" key="1">
    <source>
        <dbReference type="ARBA" id="ARBA00023015"/>
    </source>
</evidence>
<proteinExistence type="predicted"/>
<dbReference type="GO" id="GO:0043565">
    <property type="term" value="F:sequence-specific DNA binding"/>
    <property type="evidence" value="ECO:0007669"/>
    <property type="project" value="InterPro"/>
</dbReference>
<reference evidence="5" key="1">
    <citation type="submission" date="2021-01" db="EMBL/GenBank/DDBJ databases">
        <title>Rhizobium sp. strain KVB221 16S ribosomal RNA gene Genome sequencing and assembly.</title>
        <authorList>
            <person name="Kang M."/>
        </authorList>
    </citation>
    <scope>NUCLEOTIDE SEQUENCE</scope>
    <source>
        <strain evidence="5">KVB221</strain>
    </source>
</reference>
<protein>
    <submittedName>
        <fullName evidence="5">AraC family transcriptional regulator</fullName>
    </submittedName>
</protein>
<dbReference type="SMART" id="SM00342">
    <property type="entry name" value="HTH_ARAC"/>
    <property type="match status" value="1"/>
</dbReference>
<dbReference type="SUPFAM" id="SSF51182">
    <property type="entry name" value="RmlC-like cupins"/>
    <property type="match status" value="1"/>
</dbReference>
<evidence type="ECO:0000313" key="6">
    <source>
        <dbReference type="Proteomes" id="UP000633219"/>
    </source>
</evidence>
<comment type="caution">
    <text evidence="5">The sequence shown here is derived from an EMBL/GenBank/DDBJ whole genome shotgun (WGS) entry which is preliminary data.</text>
</comment>
<dbReference type="Gene3D" id="1.10.10.60">
    <property type="entry name" value="Homeodomain-like"/>
    <property type="match status" value="2"/>
</dbReference>
<gene>
    <name evidence="5" type="ORF">JJB09_05150</name>
</gene>
<dbReference type="GO" id="GO:0003700">
    <property type="term" value="F:DNA-binding transcription factor activity"/>
    <property type="evidence" value="ECO:0007669"/>
    <property type="project" value="InterPro"/>
</dbReference>
<keyword evidence="2" id="KW-0238">DNA-binding</keyword>